<evidence type="ECO:0000313" key="2">
    <source>
        <dbReference type="EMBL" id="NDK56915.1"/>
    </source>
</evidence>
<keyword evidence="1" id="KW-1133">Transmembrane helix</keyword>
<reference evidence="2 3" key="1">
    <citation type="submission" date="2020-01" db="EMBL/GenBank/DDBJ databases">
        <authorList>
            <person name="Kim M.K."/>
        </authorList>
    </citation>
    <scope>NUCLEOTIDE SEQUENCE [LARGE SCALE GENOMIC DNA]</scope>
    <source>
        <strain evidence="2 3">BT213</strain>
    </source>
</reference>
<feature type="transmembrane region" description="Helical" evidence="1">
    <location>
        <begin position="78"/>
        <end position="96"/>
    </location>
</feature>
<protein>
    <recommendedName>
        <fullName evidence="4">UbiA prenyltransferase family protein</fullName>
    </recommendedName>
</protein>
<feature type="transmembrane region" description="Helical" evidence="1">
    <location>
        <begin position="231"/>
        <end position="249"/>
    </location>
</feature>
<feature type="transmembrane region" description="Helical" evidence="1">
    <location>
        <begin position="33"/>
        <end position="57"/>
    </location>
</feature>
<name>A0A6B2H1C6_9BACT</name>
<sequence>MLVYLLYSSVFISVCAFALTIETYLLAGLPVSLPMAVFVFLATLFTYNLSSIQSVVLRGSKSQESTQQTWWHRHRKGMAILGLASIGLAAIVYFYYGLQLNFWFVLHLAIISIGYTIPIVYRRKSVKPLRRVPLLKVFLIAYVWAVVTGLFPLLDAGADVLSGESLQLFLRRFLFILALALLFDIRDYSYDKHTRTLTVPGLIGVNYTKLLSLGLLLAYAIIVIISEKGTTEMALLASTIGAALVVMFSSELKPRVYFLLLADGAMLLHALMVFLAKG</sequence>
<gene>
    <name evidence="2" type="ORF">GWO68_13395</name>
</gene>
<feature type="transmembrane region" description="Helical" evidence="1">
    <location>
        <begin position="166"/>
        <end position="185"/>
    </location>
</feature>
<keyword evidence="3" id="KW-1185">Reference proteome</keyword>
<evidence type="ECO:0008006" key="4">
    <source>
        <dbReference type="Google" id="ProtNLM"/>
    </source>
</evidence>
<feature type="transmembrane region" description="Helical" evidence="1">
    <location>
        <begin position="206"/>
        <end position="225"/>
    </location>
</feature>
<evidence type="ECO:0000256" key="1">
    <source>
        <dbReference type="SAM" id="Phobius"/>
    </source>
</evidence>
<organism evidence="2 3">
    <name type="scientific">Pontibacter fetidus</name>
    <dbReference type="NCBI Taxonomy" id="2700082"/>
    <lineage>
        <taxon>Bacteria</taxon>
        <taxon>Pseudomonadati</taxon>
        <taxon>Bacteroidota</taxon>
        <taxon>Cytophagia</taxon>
        <taxon>Cytophagales</taxon>
        <taxon>Hymenobacteraceae</taxon>
        <taxon>Pontibacter</taxon>
    </lineage>
</organism>
<comment type="caution">
    <text evidence="2">The sequence shown here is derived from an EMBL/GenBank/DDBJ whole genome shotgun (WGS) entry which is preliminary data.</text>
</comment>
<feature type="transmembrane region" description="Helical" evidence="1">
    <location>
        <begin position="256"/>
        <end position="276"/>
    </location>
</feature>
<proteinExistence type="predicted"/>
<evidence type="ECO:0000313" key="3">
    <source>
        <dbReference type="Proteomes" id="UP000478546"/>
    </source>
</evidence>
<feature type="transmembrane region" description="Helical" evidence="1">
    <location>
        <begin position="5"/>
        <end position="27"/>
    </location>
</feature>
<dbReference type="AlphaFoldDB" id="A0A6B2H1C6"/>
<keyword evidence="1" id="KW-0812">Transmembrane</keyword>
<feature type="transmembrane region" description="Helical" evidence="1">
    <location>
        <begin position="102"/>
        <end position="121"/>
    </location>
</feature>
<feature type="transmembrane region" description="Helical" evidence="1">
    <location>
        <begin position="133"/>
        <end position="154"/>
    </location>
</feature>
<dbReference type="Proteomes" id="UP000478546">
    <property type="component" value="Unassembled WGS sequence"/>
</dbReference>
<keyword evidence="1" id="KW-0472">Membrane</keyword>
<accession>A0A6B2H1C6</accession>
<dbReference type="EMBL" id="JAAEAA010000017">
    <property type="protein sequence ID" value="NDK56915.1"/>
    <property type="molecule type" value="Genomic_DNA"/>
</dbReference>